<name>A0A8S5U6B7_9CAUD</name>
<dbReference type="EMBL" id="BK016018">
    <property type="protein sequence ID" value="DAF89926.1"/>
    <property type="molecule type" value="Genomic_DNA"/>
</dbReference>
<accession>A0A8S5U6B7</accession>
<reference evidence="1" key="1">
    <citation type="journal article" date="2021" name="Proc. Natl. Acad. Sci. U.S.A.">
        <title>A Catalog of Tens of Thousands of Viruses from Human Metagenomes Reveals Hidden Associations with Chronic Diseases.</title>
        <authorList>
            <person name="Tisza M.J."/>
            <person name="Buck C.B."/>
        </authorList>
    </citation>
    <scope>NUCLEOTIDE SEQUENCE</scope>
    <source>
        <strain evidence="1">CtwHj1</strain>
    </source>
</reference>
<proteinExistence type="predicted"/>
<organism evidence="1">
    <name type="scientific">Siphoviridae sp. ctwHj1</name>
    <dbReference type="NCBI Taxonomy" id="2825727"/>
    <lineage>
        <taxon>Viruses</taxon>
        <taxon>Duplodnaviria</taxon>
        <taxon>Heunggongvirae</taxon>
        <taxon>Uroviricota</taxon>
        <taxon>Caudoviricetes</taxon>
    </lineage>
</organism>
<evidence type="ECO:0000313" key="1">
    <source>
        <dbReference type="EMBL" id="DAF89926.1"/>
    </source>
</evidence>
<protein>
    <submittedName>
        <fullName evidence="1">Uncharacterized protein</fullName>
    </submittedName>
</protein>
<sequence>MRHPAKVFSPQTLPADALASGSSGFGWMPPAGLPPPATMPLERWPTPSCSLLRGAVGRALLTSL</sequence>